<dbReference type="EMBL" id="FLUX01000033">
    <property type="protein sequence ID" value="SBW26012.1"/>
    <property type="molecule type" value="Genomic_DNA"/>
</dbReference>
<organism evidence="2 3">
    <name type="scientific">Citrobacter europaeus</name>
    <dbReference type="NCBI Taxonomy" id="1914243"/>
    <lineage>
        <taxon>Bacteria</taxon>
        <taxon>Pseudomonadati</taxon>
        <taxon>Pseudomonadota</taxon>
        <taxon>Gammaproteobacteria</taxon>
        <taxon>Enterobacterales</taxon>
        <taxon>Enterobacteriaceae</taxon>
        <taxon>Citrobacter</taxon>
    </lineage>
</organism>
<name>A0ABY0JQW3_9ENTR</name>
<accession>A0ABY0JQW3</accession>
<evidence type="ECO:0000256" key="1">
    <source>
        <dbReference type="SAM" id="MobiDB-lite"/>
    </source>
</evidence>
<proteinExistence type="predicted"/>
<protein>
    <submittedName>
        <fullName evidence="2">Hypothetical oxidoreductase YqhD</fullName>
        <ecNumber evidence="2">1.1.-.-</ecNumber>
    </submittedName>
</protein>
<comment type="caution">
    <text evidence="2">The sequence shown here is derived from an EMBL/GenBank/DDBJ whole genome shotgun (WGS) entry which is preliminary data.</text>
</comment>
<feature type="region of interest" description="Disordered" evidence="1">
    <location>
        <begin position="28"/>
        <end position="47"/>
    </location>
</feature>
<evidence type="ECO:0000313" key="3">
    <source>
        <dbReference type="Proteomes" id="UP000195338"/>
    </source>
</evidence>
<dbReference type="Proteomes" id="UP000195338">
    <property type="component" value="Unassembled WGS sequence"/>
</dbReference>
<keyword evidence="3" id="KW-1185">Reference proteome</keyword>
<reference evidence="2 3" key="1">
    <citation type="submission" date="2016-04" db="EMBL/GenBank/DDBJ databases">
        <authorList>
            <person name="Mornico D."/>
        </authorList>
    </citation>
    <scope>NUCLEOTIDE SEQUENCE [LARGE SCALE GENOMIC DNA]</scope>
    <source>
        <strain evidence="2 3">A121</strain>
    </source>
</reference>
<keyword evidence="2" id="KW-0560">Oxidoreductase</keyword>
<dbReference type="GO" id="GO:0016491">
    <property type="term" value="F:oxidoreductase activity"/>
    <property type="evidence" value="ECO:0007669"/>
    <property type="project" value="UniProtKB-KW"/>
</dbReference>
<evidence type="ECO:0000313" key="2">
    <source>
        <dbReference type="EMBL" id="SBW26012.1"/>
    </source>
</evidence>
<gene>
    <name evidence="2" type="ORF">BN4901_2898</name>
</gene>
<dbReference type="EC" id="1.1.-.-" evidence="2"/>
<sequence length="47" mass="5259">MRRFIRFLQQSVEMGKTSAEMSIESNAAGDHNVHHPADTSCPLFLPT</sequence>